<reference evidence="7 8" key="1">
    <citation type="journal article" date="2010" name="Nat. Biotechnol.">
        <title>Genome sequence of the model mushroom Schizophyllum commune.</title>
        <authorList>
            <person name="Ohm R.A."/>
            <person name="de Jong J.F."/>
            <person name="Lugones L.G."/>
            <person name="Aerts A."/>
            <person name="Kothe E."/>
            <person name="Stajich J.E."/>
            <person name="de Vries R.P."/>
            <person name="Record E."/>
            <person name="Levasseur A."/>
            <person name="Baker S.E."/>
            <person name="Bartholomew K.A."/>
            <person name="Coutinho P.M."/>
            <person name="Erdmann S."/>
            <person name="Fowler T.J."/>
            <person name="Gathman A.C."/>
            <person name="Lombard V."/>
            <person name="Henrissat B."/>
            <person name="Knabe N."/>
            <person name="Kuees U."/>
            <person name="Lilly W.W."/>
            <person name="Lindquist E."/>
            <person name="Lucas S."/>
            <person name="Magnuson J.K."/>
            <person name="Piumi F."/>
            <person name="Raudaskoski M."/>
            <person name="Salamov A."/>
            <person name="Schmutz J."/>
            <person name="Schwarze F.W.M.R."/>
            <person name="vanKuyk P.A."/>
            <person name="Horton J.S."/>
            <person name="Grigoriev I.V."/>
            <person name="Woesten H.A.B."/>
        </authorList>
    </citation>
    <scope>NUCLEOTIDE SEQUENCE [LARGE SCALE GENOMIC DNA]</scope>
    <source>
        <strain evidence="8">H4-8 / FGSC 9210</strain>
    </source>
</reference>
<dbReference type="OrthoDB" id="5414888at2759"/>
<feature type="repeat" description="WD" evidence="5">
    <location>
        <begin position="109"/>
        <end position="150"/>
    </location>
</feature>
<dbReference type="GeneID" id="9587985"/>
<dbReference type="HOGENOM" id="CLU_009276_0_0_1"/>
<dbReference type="AlphaFoldDB" id="D8PQY4"/>
<dbReference type="eggNOG" id="KOG0319">
    <property type="taxonomic scope" value="Eukaryota"/>
</dbReference>
<evidence type="ECO:0000256" key="4">
    <source>
        <dbReference type="ARBA" id="ARBA00023242"/>
    </source>
</evidence>
<keyword evidence="2 5" id="KW-0853">WD repeat</keyword>
<dbReference type="InterPro" id="IPR011047">
    <property type="entry name" value="Quinoprotein_ADH-like_sf"/>
</dbReference>
<dbReference type="PROSITE" id="PS00678">
    <property type="entry name" value="WD_REPEATS_1"/>
    <property type="match status" value="5"/>
</dbReference>
<dbReference type="STRING" id="578458.D8PQY4"/>
<evidence type="ECO:0000256" key="1">
    <source>
        <dbReference type="ARBA" id="ARBA00004604"/>
    </source>
</evidence>
<accession>D8PQY4</accession>
<dbReference type="Pfam" id="PF08625">
    <property type="entry name" value="Utp13"/>
    <property type="match status" value="1"/>
</dbReference>
<dbReference type="GO" id="GO:0032040">
    <property type="term" value="C:small-subunit processome"/>
    <property type="evidence" value="ECO:0007669"/>
    <property type="project" value="InterPro"/>
</dbReference>
<dbReference type="InterPro" id="IPR036322">
    <property type="entry name" value="WD40_repeat_dom_sf"/>
</dbReference>
<dbReference type="OMA" id="PYVQRHF"/>
<dbReference type="InterPro" id="IPR019775">
    <property type="entry name" value="WD40_repeat_CS"/>
</dbReference>
<dbReference type="GO" id="GO:0000472">
    <property type="term" value="P:endonucleolytic cleavage to generate mature 5'-end of SSU-rRNA from (SSU-rRNA, 5.8S rRNA, LSU-rRNA)"/>
    <property type="evidence" value="ECO:0007669"/>
    <property type="project" value="TreeGrafter"/>
</dbReference>
<evidence type="ECO:0000313" key="7">
    <source>
        <dbReference type="EMBL" id="EFJ01736.1"/>
    </source>
</evidence>
<protein>
    <recommendedName>
        <fullName evidence="6">U3 small nucleolar RNA-associated protein 13 C-terminal domain-containing protein</fullName>
    </recommendedName>
</protein>
<dbReference type="PANTHER" id="PTHR19854:SF15">
    <property type="entry name" value="TRANSDUCIN BETA-LIKE PROTEIN 3"/>
    <property type="match status" value="1"/>
</dbReference>
<feature type="repeat" description="WD" evidence="5">
    <location>
        <begin position="204"/>
        <end position="237"/>
    </location>
</feature>
<dbReference type="CDD" id="cd00200">
    <property type="entry name" value="WD40"/>
    <property type="match status" value="2"/>
</dbReference>
<dbReference type="Gene3D" id="2.130.10.10">
    <property type="entry name" value="YVTN repeat-like/Quinoprotein amine dehydrogenase"/>
    <property type="match status" value="3"/>
</dbReference>
<keyword evidence="3" id="KW-0677">Repeat</keyword>
<dbReference type="Proteomes" id="UP000007431">
    <property type="component" value="Unassembled WGS sequence"/>
</dbReference>
<dbReference type="PRINTS" id="PR00320">
    <property type="entry name" value="GPROTEINBRPT"/>
</dbReference>
<evidence type="ECO:0000313" key="8">
    <source>
        <dbReference type="Proteomes" id="UP000007431"/>
    </source>
</evidence>
<feature type="domain" description="U3 small nucleolar RNA-associated protein 13 C-terminal" evidence="6">
    <location>
        <begin position="705"/>
        <end position="869"/>
    </location>
</feature>
<feature type="repeat" description="WD" evidence="5">
    <location>
        <begin position="465"/>
        <end position="505"/>
    </location>
</feature>
<dbReference type="RefSeq" id="XP_003036638.1">
    <property type="nucleotide sequence ID" value="XM_003036592.1"/>
</dbReference>
<dbReference type="Pfam" id="PF00400">
    <property type="entry name" value="WD40"/>
    <property type="match status" value="9"/>
</dbReference>
<dbReference type="InterPro" id="IPR020472">
    <property type="entry name" value="WD40_PAC1"/>
</dbReference>
<evidence type="ECO:0000256" key="5">
    <source>
        <dbReference type="PROSITE-ProRule" id="PRU00221"/>
    </source>
</evidence>
<dbReference type="SUPFAM" id="SSF50998">
    <property type="entry name" value="Quinoprotein alcohol dehydrogenase-like"/>
    <property type="match status" value="1"/>
</dbReference>
<feature type="repeat" description="WD" evidence="5">
    <location>
        <begin position="652"/>
        <end position="693"/>
    </location>
</feature>
<keyword evidence="4" id="KW-0539">Nucleus</keyword>
<dbReference type="InterPro" id="IPR001680">
    <property type="entry name" value="WD40_rpt"/>
</dbReference>
<feature type="repeat" description="WD" evidence="5">
    <location>
        <begin position="523"/>
        <end position="564"/>
    </location>
</feature>
<dbReference type="FunCoup" id="D8PQY4">
    <property type="interactions" value="656"/>
</dbReference>
<name>D8PQY4_SCHCM</name>
<gene>
    <name evidence="7" type="ORF">SCHCODRAFT_12749</name>
</gene>
<dbReference type="VEuPathDB" id="FungiDB:SCHCODRAFT_02500783"/>
<dbReference type="InterPro" id="IPR015943">
    <property type="entry name" value="WD40/YVTN_repeat-like_dom_sf"/>
</dbReference>
<feature type="repeat" description="WD" evidence="5">
    <location>
        <begin position="568"/>
        <end position="609"/>
    </location>
</feature>
<dbReference type="SUPFAM" id="SSF50978">
    <property type="entry name" value="WD40 repeat-like"/>
    <property type="match status" value="1"/>
</dbReference>
<dbReference type="PROSITE" id="PS50082">
    <property type="entry name" value="WD_REPEATS_2"/>
    <property type="match status" value="8"/>
</dbReference>
<keyword evidence="8" id="KW-1185">Reference proteome</keyword>
<evidence type="ECO:0000256" key="3">
    <source>
        <dbReference type="ARBA" id="ARBA00022737"/>
    </source>
</evidence>
<dbReference type="EMBL" id="GL377302">
    <property type="protein sequence ID" value="EFJ01736.1"/>
    <property type="molecule type" value="Genomic_DNA"/>
</dbReference>
<sequence>MAPPNTRNKLKTSFKKARVVGPIYTGGPVAITQDAARIITTLSDEVLLTEVVSGEEIFRYPGDTEDVTSLALTPSGAQLAVFSSSLSLRIFDVPKNGQTPSTQPTRVVSRAHDAPVHVCTVDPTSSYLASGSADGVVKVWDLARGFITHVFKGHGGVVSALKFSLSPTTSMQLFTASLDTRIRVFDLAKHAAKTGGVVKPDILLEGHVSVPRGLDVSPDGRWLVSGGRDSVVLVWDLADALKNLSARPKSGKGKAKESSVNTTPYKTIPILESVEACGLVQTDNGASSSSNGGLVFYTAGASGAVKVWDCNSGKVLYSLGEGYATISDDEEERQQITQALYVPSQSTIISVHADQNIRFHSLSSRTLTRQLIGFNDEIVDATFLSPRPASRDTHVALATNSSLIRLYSTSTFDARLLEGHADIVLCLDHSADYRILVSGSKDRSARIWAPVGDGDDVQYRCVGLCEGHAESVGAIAMSRSKEPGAELFLFTGSQDRTIKMWDLQNVLSNTGDGPVKCRSLVTLKAHDKDINSLDVAPNNRLLVSGSQDRTAKVWHIDSHGELRLAGTCKGHKRGVWSVRFGREERVLATGSGDKTVKLWNLDDYSCVKTFEGHTNSVLRVDFINAGMQMISSASDGLVKVWNVREEECMTTLDNHEDKVWALATSSDERMILSGAADSVVTFWEDNTLEAQKEEEDKRSGMVEQEQAFMNYLSLHDYRKAIQICISLSQPGRLLSLFKTVGASAEDRRSSITGSTSVDEVLRTLEGAELCKLLRFVRDWNANAKVSAVAQRVLYAIVKLRSADEVMAAFTQEQGEAALASSDLHLSSGAGSTALREVIEALVPYTERHLARMGRLVQDSYMIDYILGEMDDGMFGVDADGDAMPIDSPMAVAASA</sequence>
<dbReference type="PANTHER" id="PTHR19854">
    <property type="entry name" value="TRANSDUCIN BETA-LIKE 3"/>
    <property type="match status" value="1"/>
</dbReference>
<feature type="repeat" description="WD" evidence="5">
    <location>
        <begin position="417"/>
        <end position="448"/>
    </location>
</feature>
<proteinExistence type="predicted"/>
<evidence type="ECO:0000259" key="6">
    <source>
        <dbReference type="Pfam" id="PF08625"/>
    </source>
</evidence>
<dbReference type="SMART" id="SM00320">
    <property type="entry name" value="WD40"/>
    <property type="match status" value="12"/>
</dbReference>
<feature type="repeat" description="WD" evidence="5">
    <location>
        <begin position="610"/>
        <end position="651"/>
    </location>
</feature>
<comment type="subcellular location">
    <subcellularLocation>
        <location evidence="1">Nucleus</location>
        <location evidence="1">Nucleolus</location>
    </subcellularLocation>
</comment>
<dbReference type="GO" id="GO:0000480">
    <property type="term" value="P:endonucleolytic cleavage in 5'-ETS of tricistronic rRNA transcript (SSU-rRNA, 5.8S rRNA, LSU-rRNA)"/>
    <property type="evidence" value="ECO:0007669"/>
    <property type="project" value="TreeGrafter"/>
</dbReference>
<organism evidence="8">
    <name type="scientific">Schizophyllum commune (strain H4-8 / FGSC 9210)</name>
    <name type="common">Split gill fungus</name>
    <dbReference type="NCBI Taxonomy" id="578458"/>
    <lineage>
        <taxon>Eukaryota</taxon>
        <taxon>Fungi</taxon>
        <taxon>Dikarya</taxon>
        <taxon>Basidiomycota</taxon>
        <taxon>Agaricomycotina</taxon>
        <taxon>Agaricomycetes</taxon>
        <taxon>Agaricomycetidae</taxon>
        <taxon>Agaricales</taxon>
        <taxon>Schizophyllaceae</taxon>
        <taxon>Schizophyllum</taxon>
    </lineage>
</organism>
<evidence type="ECO:0000256" key="2">
    <source>
        <dbReference type="ARBA" id="ARBA00022574"/>
    </source>
</evidence>
<dbReference type="GO" id="GO:0030686">
    <property type="term" value="C:90S preribosome"/>
    <property type="evidence" value="ECO:0007669"/>
    <property type="project" value="TreeGrafter"/>
</dbReference>
<dbReference type="KEGG" id="scm:SCHCO_02500783"/>
<dbReference type="GO" id="GO:0034511">
    <property type="term" value="F:U3 snoRNA binding"/>
    <property type="evidence" value="ECO:0007669"/>
    <property type="project" value="TreeGrafter"/>
</dbReference>
<dbReference type="PROSITE" id="PS50294">
    <property type="entry name" value="WD_REPEATS_REGION"/>
    <property type="match status" value="8"/>
</dbReference>
<dbReference type="InParanoid" id="D8PQY4"/>
<dbReference type="InterPro" id="IPR013934">
    <property type="entry name" value="Utp13_C"/>
</dbReference>